<dbReference type="AlphaFoldDB" id="A0A2H3CY40"/>
<dbReference type="EMBL" id="KZ293725">
    <property type="protein sequence ID" value="PBK81697.1"/>
    <property type="molecule type" value="Genomic_DNA"/>
</dbReference>
<protein>
    <submittedName>
        <fullName evidence="1">Uncharacterized protein</fullName>
    </submittedName>
</protein>
<sequence>MEKPQKVLPATYKPRFILTWKRIAIKLRRRTGLRSSVSIVSPKTYFLDAPERTDRDTKIIDFERENSSARRYT</sequence>
<accession>A0A2H3CY40</accession>
<name>A0A2H3CY40_ARMGA</name>
<gene>
    <name evidence="1" type="ORF">ARMGADRAFT_1020064</name>
</gene>
<evidence type="ECO:0000313" key="1">
    <source>
        <dbReference type="EMBL" id="PBK81697.1"/>
    </source>
</evidence>
<reference evidence="2" key="1">
    <citation type="journal article" date="2017" name="Nat. Ecol. Evol.">
        <title>Genome expansion and lineage-specific genetic innovations in the forest pathogenic fungi Armillaria.</title>
        <authorList>
            <person name="Sipos G."/>
            <person name="Prasanna A.N."/>
            <person name="Walter M.C."/>
            <person name="O'Connor E."/>
            <person name="Balint B."/>
            <person name="Krizsan K."/>
            <person name="Kiss B."/>
            <person name="Hess J."/>
            <person name="Varga T."/>
            <person name="Slot J."/>
            <person name="Riley R."/>
            <person name="Boka B."/>
            <person name="Rigling D."/>
            <person name="Barry K."/>
            <person name="Lee J."/>
            <person name="Mihaltcheva S."/>
            <person name="LaButti K."/>
            <person name="Lipzen A."/>
            <person name="Waldron R."/>
            <person name="Moloney N.M."/>
            <person name="Sperisen C."/>
            <person name="Kredics L."/>
            <person name="Vagvoelgyi C."/>
            <person name="Patrignani A."/>
            <person name="Fitzpatrick D."/>
            <person name="Nagy I."/>
            <person name="Doyle S."/>
            <person name="Anderson J.B."/>
            <person name="Grigoriev I.V."/>
            <person name="Gueldener U."/>
            <person name="Muensterkoetter M."/>
            <person name="Nagy L.G."/>
        </authorList>
    </citation>
    <scope>NUCLEOTIDE SEQUENCE [LARGE SCALE GENOMIC DNA]</scope>
    <source>
        <strain evidence="2">Ar21-2</strain>
    </source>
</reference>
<dbReference type="Proteomes" id="UP000217790">
    <property type="component" value="Unassembled WGS sequence"/>
</dbReference>
<dbReference type="InParanoid" id="A0A2H3CY40"/>
<proteinExistence type="predicted"/>
<evidence type="ECO:0000313" key="2">
    <source>
        <dbReference type="Proteomes" id="UP000217790"/>
    </source>
</evidence>
<organism evidence="1 2">
    <name type="scientific">Armillaria gallica</name>
    <name type="common">Bulbous honey fungus</name>
    <name type="synonym">Armillaria bulbosa</name>
    <dbReference type="NCBI Taxonomy" id="47427"/>
    <lineage>
        <taxon>Eukaryota</taxon>
        <taxon>Fungi</taxon>
        <taxon>Dikarya</taxon>
        <taxon>Basidiomycota</taxon>
        <taxon>Agaricomycotina</taxon>
        <taxon>Agaricomycetes</taxon>
        <taxon>Agaricomycetidae</taxon>
        <taxon>Agaricales</taxon>
        <taxon>Marasmiineae</taxon>
        <taxon>Physalacriaceae</taxon>
        <taxon>Armillaria</taxon>
    </lineage>
</organism>
<keyword evidence="2" id="KW-1185">Reference proteome</keyword>